<dbReference type="EMBL" id="UHIO01000001">
    <property type="protein sequence ID" value="SUP43202.1"/>
    <property type="molecule type" value="Genomic_DNA"/>
</dbReference>
<sequence length="326" mass="34763">MFKRSMVSVLVGLLSLALLVGGCGSSSSNQEGKIRIGILQQVEHPALDASTEGFKAGLAERGYKDGENIELDFQNAQGEHSNMESITNRFVSDKDNLIYVVGTAASQIVANATKDIPIVGAAIYDYKGTGLVHSVEKPGTNVTGTTNFNPVPKQLDLILKVLPNTKEVGVIYSSSEVNAQIQVAAFKEYAASKGIQVVEETITSVNDIPQVTTNLINRGVKVIYTPTDNLIASAMPNLVAVAETAKVPVFVSDGMLIEKGGFMGYTVDFYQLGVQAGHMAADILDGKSKPEDMPVQMQATMKLATNPDMAKKLGITIPDDVPQEAK</sequence>
<evidence type="ECO:0000313" key="1">
    <source>
        <dbReference type="EMBL" id="SUP43202.1"/>
    </source>
</evidence>
<dbReference type="AlphaFoldDB" id="A0A380NMR3"/>
<dbReference type="CDD" id="cd06325">
    <property type="entry name" value="PBP1_ABC_unchar_transporter"/>
    <property type="match status" value="1"/>
</dbReference>
<dbReference type="InterPro" id="IPR007487">
    <property type="entry name" value="ABC_transpt-TYRBP-like"/>
</dbReference>
<keyword evidence="2" id="KW-1185">Reference proteome</keyword>
<dbReference type="PANTHER" id="PTHR35271:SF1">
    <property type="entry name" value="ABC TRANSPORTER, SUBSTRATE-BINDING LIPOPROTEIN"/>
    <property type="match status" value="1"/>
</dbReference>
<dbReference type="PANTHER" id="PTHR35271">
    <property type="entry name" value="ABC TRANSPORTER, SUBSTRATE-BINDING LIPOPROTEIN-RELATED"/>
    <property type="match status" value="1"/>
</dbReference>
<protein>
    <submittedName>
        <fullName evidence="1">ABC-type uncharacterized transport system, periplasmic component</fullName>
    </submittedName>
</protein>
<dbReference type="Proteomes" id="UP000255367">
    <property type="component" value="Unassembled WGS sequence"/>
</dbReference>
<name>A0A380NMR3_9FIRM</name>
<reference evidence="1 2" key="1">
    <citation type="submission" date="2018-06" db="EMBL/GenBank/DDBJ databases">
        <authorList>
            <consortium name="Pathogen Informatics"/>
            <person name="Doyle S."/>
        </authorList>
    </citation>
    <scope>NUCLEOTIDE SEQUENCE [LARGE SCALE GENOMIC DNA]</scope>
    <source>
        <strain evidence="1 2">NCTC12020</strain>
    </source>
</reference>
<gene>
    <name evidence="1" type="ORF">NCTC12020_01103</name>
</gene>
<dbReference type="Pfam" id="PF04392">
    <property type="entry name" value="ABC_sub_bind"/>
    <property type="match status" value="1"/>
</dbReference>
<accession>A0A380NMR3</accession>
<evidence type="ECO:0000313" key="2">
    <source>
        <dbReference type="Proteomes" id="UP000255367"/>
    </source>
</evidence>
<dbReference type="OrthoDB" id="9776955at2"/>
<dbReference type="PROSITE" id="PS51257">
    <property type="entry name" value="PROKAR_LIPOPROTEIN"/>
    <property type="match status" value="1"/>
</dbReference>
<dbReference type="Gene3D" id="3.40.50.2300">
    <property type="match status" value="2"/>
</dbReference>
<organism evidence="1 2">
    <name type="scientific">Veillonella criceti</name>
    <dbReference type="NCBI Taxonomy" id="103891"/>
    <lineage>
        <taxon>Bacteria</taxon>
        <taxon>Bacillati</taxon>
        <taxon>Bacillota</taxon>
        <taxon>Negativicutes</taxon>
        <taxon>Veillonellales</taxon>
        <taxon>Veillonellaceae</taxon>
        <taxon>Veillonella</taxon>
    </lineage>
</organism>
<dbReference type="InterPro" id="IPR028082">
    <property type="entry name" value="Peripla_BP_I"/>
</dbReference>
<dbReference type="RefSeq" id="WP_115310281.1">
    <property type="nucleotide sequence ID" value="NZ_UHIO01000001.1"/>
</dbReference>
<proteinExistence type="predicted"/>
<dbReference type="SUPFAM" id="SSF53822">
    <property type="entry name" value="Periplasmic binding protein-like I"/>
    <property type="match status" value="1"/>
</dbReference>